<comment type="caution">
    <text evidence="13">The sequence shown here is derived from an EMBL/GenBank/DDBJ whole genome shotgun (WGS) entry which is preliminary data.</text>
</comment>
<evidence type="ECO:0000256" key="4">
    <source>
        <dbReference type="ARBA" id="ARBA00013068"/>
    </source>
</evidence>
<dbReference type="OMA" id="PRTWGKL"/>
<evidence type="ECO:0000256" key="2">
    <source>
        <dbReference type="ARBA" id="ARBA00004714"/>
    </source>
</evidence>
<evidence type="ECO:0000256" key="11">
    <source>
        <dbReference type="PIRSR" id="PIRSR001359-3"/>
    </source>
</evidence>
<dbReference type="OrthoDB" id="35652at2759"/>
<keyword evidence="5 11" id="KW-0479">Metal-binding</keyword>
<evidence type="ECO:0000256" key="3">
    <source>
        <dbReference type="ARBA" id="ARBA00005812"/>
    </source>
</evidence>
<evidence type="ECO:0000256" key="9">
    <source>
        <dbReference type="PIRSR" id="PIRSR001359-1"/>
    </source>
</evidence>
<dbReference type="NCBIfam" id="TIGR00167">
    <property type="entry name" value="cbbA"/>
    <property type="match status" value="1"/>
</dbReference>
<name>A0A1U7LGE3_NEOID</name>
<dbReference type="InterPro" id="IPR013785">
    <property type="entry name" value="Aldolase_TIM"/>
</dbReference>
<dbReference type="GO" id="GO:0008270">
    <property type="term" value="F:zinc ion binding"/>
    <property type="evidence" value="ECO:0007669"/>
    <property type="project" value="UniProtKB-UniRule"/>
</dbReference>
<feature type="binding site" evidence="10">
    <location>
        <position position="297"/>
    </location>
    <ligand>
        <name>dihydroxyacetone phosphate</name>
        <dbReference type="ChEBI" id="CHEBI:57642"/>
    </ligand>
</feature>
<feature type="binding site" evidence="11">
    <location>
        <position position="219"/>
    </location>
    <ligand>
        <name>Zn(2+)</name>
        <dbReference type="ChEBI" id="CHEBI:29105"/>
        <label>2</label>
    </ligand>
</feature>
<dbReference type="NCBIfam" id="NF006628">
    <property type="entry name" value="PRK09197.1"/>
    <property type="match status" value="1"/>
</dbReference>
<evidence type="ECO:0000256" key="7">
    <source>
        <dbReference type="ARBA" id="ARBA00023152"/>
    </source>
</evidence>
<feature type="binding site" evidence="11">
    <location>
        <position position="296"/>
    </location>
    <ligand>
        <name>Zn(2+)</name>
        <dbReference type="ChEBI" id="CHEBI:29105"/>
        <label>1</label>
        <note>catalytic</note>
    </ligand>
</feature>
<dbReference type="InterPro" id="IPR006411">
    <property type="entry name" value="Fruct_bisP_bact"/>
</dbReference>
<protein>
    <recommendedName>
        <fullName evidence="4 12">Fructose-bisphosphate aldolase</fullName>
        <shortName evidence="12">FBP aldolase</shortName>
        <ecNumber evidence="4 12">4.1.2.13</ecNumber>
    </recommendedName>
</protein>
<dbReference type="GO" id="GO:0004332">
    <property type="term" value="F:fructose-bisphosphate aldolase activity"/>
    <property type="evidence" value="ECO:0007669"/>
    <property type="project" value="UniProtKB-EC"/>
</dbReference>
<feature type="non-terminal residue" evidence="13">
    <location>
        <position position="1"/>
    </location>
</feature>
<keyword evidence="6 11" id="KW-0862">Zinc</keyword>
<dbReference type="Pfam" id="PF01116">
    <property type="entry name" value="F_bP_aldolase"/>
    <property type="match status" value="1"/>
</dbReference>
<evidence type="ECO:0000256" key="5">
    <source>
        <dbReference type="ARBA" id="ARBA00022723"/>
    </source>
</evidence>
<dbReference type="PIRSF" id="PIRSF001359">
    <property type="entry name" value="F_bP_aldolase_II"/>
    <property type="match status" value="1"/>
</dbReference>
<proteinExistence type="inferred from homology"/>
<dbReference type="UniPathway" id="UPA00109">
    <property type="reaction ID" value="UER00183"/>
</dbReference>
<dbReference type="EC" id="4.1.2.13" evidence="4 12"/>
<feature type="active site" description="Proton donor" evidence="9">
    <location>
        <position position="154"/>
    </location>
</feature>
<gene>
    <name evidence="13" type="ORF">NEOLI_001693</name>
</gene>
<feature type="binding site" evidence="11">
    <location>
        <position position="155"/>
    </location>
    <ligand>
        <name>Zn(2+)</name>
        <dbReference type="ChEBI" id="CHEBI:29105"/>
        <label>1</label>
        <note>catalytic</note>
    </ligand>
</feature>
<keyword evidence="14" id="KW-1185">Reference proteome</keyword>
<evidence type="ECO:0000256" key="1">
    <source>
        <dbReference type="ARBA" id="ARBA00000441"/>
    </source>
</evidence>
<dbReference type="EMBL" id="LXFE01004361">
    <property type="protein sequence ID" value="OLL21726.1"/>
    <property type="molecule type" value="Genomic_DNA"/>
</dbReference>
<sequence length="425" mass="46840">RPGSGKAEKLICDKVAIGPSQNQLQHPYLLALLLFANHQFNSTSITMGVSDIVPNGVLTGDNVLKLFEYAREKKFALPAVNVTSSSTVIATLEAARDKKSPIIIQISQGGAAFFAGKGISNAHQKASIAGSVAAAHFIRAIAPSYNIPIVIHTDHCAMKLLSWLDGMLDADEKYFEQHGEPLFSSHMVDFSEETKEKNIEITKKYLQRAAPMKQWLEMEIGITGISPNRNFGSLEGGVEDGCDNTGVTNSKLYTQPEDVWDVYSTLTHVSPYFSIAAAFGNGKIQFKALYANFQVHGVYILKVRLAPELLEKHQEYAAHKLGKKGKPLYLVMHGGSGSTHEEFRTAINNGVIKINLDTDLQYAYLTACTRCLRKDYLMTQCGNPEGDQLPNKSYYDPRVWIRYGEQTMKVRVAQALDDFGAAGTL</sequence>
<dbReference type="PANTHER" id="PTHR30559">
    <property type="entry name" value="FRUCTOSE-BISPHOSPHATE ALDOLASE CLASS 2"/>
    <property type="match status" value="1"/>
</dbReference>
<feature type="binding site" evidence="10">
    <location>
        <begin position="355"/>
        <end position="358"/>
    </location>
    <ligand>
        <name>dihydroxyacetone phosphate</name>
        <dbReference type="ChEBI" id="CHEBI:57642"/>
    </ligand>
</feature>
<dbReference type="Gene3D" id="3.20.20.70">
    <property type="entry name" value="Aldolase class I"/>
    <property type="match status" value="1"/>
</dbReference>
<dbReference type="STRING" id="1198029.A0A1U7LGE3"/>
<dbReference type="AlphaFoldDB" id="A0A1U7LGE3"/>
<comment type="similarity">
    <text evidence="3 12">Belongs to the class II fructose-bisphosphate aldolase family.</text>
</comment>
<organism evidence="13 14">
    <name type="scientific">Neolecta irregularis (strain DAH-3)</name>
    <dbReference type="NCBI Taxonomy" id="1198029"/>
    <lineage>
        <taxon>Eukaryota</taxon>
        <taxon>Fungi</taxon>
        <taxon>Dikarya</taxon>
        <taxon>Ascomycota</taxon>
        <taxon>Taphrinomycotina</taxon>
        <taxon>Neolectales</taxon>
        <taxon>Neolectaceae</taxon>
        <taxon>Neolecta</taxon>
    </lineage>
</organism>
<dbReference type="PROSITE" id="PS00602">
    <property type="entry name" value="ALDOLASE_CLASS_II_1"/>
    <property type="match status" value="1"/>
</dbReference>
<comment type="pathway">
    <text evidence="2 12">Carbohydrate degradation; glycolysis; D-glyceraldehyde 3-phosphate and glycerone phosphate from D-glucose: step 4/4.</text>
</comment>
<dbReference type="PANTHER" id="PTHR30559:SF0">
    <property type="entry name" value="FRUCTOSE-BISPHOSPHATE ALDOLASE"/>
    <property type="match status" value="1"/>
</dbReference>
<comment type="cofactor">
    <cofactor evidence="11 12">
        <name>Zn(2+)</name>
        <dbReference type="ChEBI" id="CHEBI:29105"/>
    </cofactor>
    <text evidence="11 12">Binds 2 Zn(2+) ions per subunit. One is catalytic and the other provides a structural contribution.</text>
</comment>
<reference evidence="13 14" key="1">
    <citation type="submission" date="2016-04" db="EMBL/GenBank/DDBJ databases">
        <title>Evolutionary innovation and constraint leading to complex multicellularity in the Ascomycota.</title>
        <authorList>
            <person name="Cisse O."/>
            <person name="Nguyen A."/>
            <person name="Hewitt D.A."/>
            <person name="Jedd G."/>
            <person name="Stajich J.E."/>
        </authorList>
    </citation>
    <scope>NUCLEOTIDE SEQUENCE [LARGE SCALE GENOMIC DNA]</scope>
    <source>
        <strain evidence="13 14">DAH-3</strain>
    </source>
</reference>
<evidence type="ECO:0000256" key="10">
    <source>
        <dbReference type="PIRSR" id="PIRSR001359-2"/>
    </source>
</evidence>
<evidence type="ECO:0000313" key="13">
    <source>
        <dbReference type="EMBL" id="OLL21726.1"/>
    </source>
</evidence>
<dbReference type="InterPro" id="IPR000771">
    <property type="entry name" value="FBA_II"/>
</dbReference>
<dbReference type="GO" id="GO:0006094">
    <property type="term" value="P:gluconeogenesis"/>
    <property type="evidence" value="ECO:0007669"/>
    <property type="project" value="TreeGrafter"/>
</dbReference>
<evidence type="ECO:0000256" key="8">
    <source>
        <dbReference type="ARBA" id="ARBA00023239"/>
    </source>
</evidence>
<evidence type="ECO:0000313" key="14">
    <source>
        <dbReference type="Proteomes" id="UP000186594"/>
    </source>
</evidence>
<dbReference type="CDD" id="cd00946">
    <property type="entry name" value="FBP_aldolase_IIA"/>
    <property type="match status" value="1"/>
</dbReference>
<evidence type="ECO:0000256" key="6">
    <source>
        <dbReference type="ARBA" id="ARBA00022833"/>
    </source>
</evidence>
<accession>A0A1U7LGE3</accession>
<keyword evidence="7 12" id="KW-0324">Glycolysis</keyword>
<dbReference type="SUPFAM" id="SSF51569">
    <property type="entry name" value="Aldolase"/>
    <property type="match status" value="1"/>
</dbReference>
<feature type="binding site" evidence="10">
    <location>
        <begin position="334"/>
        <end position="336"/>
    </location>
    <ligand>
        <name>dihydroxyacetone phosphate</name>
        <dbReference type="ChEBI" id="CHEBI:57642"/>
    </ligand>
</feature>
<dbReference type="Proteomes" id="UP000186594">
    <property type="component" value="Unassembled WGS sequence"/>
</dbReference>
<keyword evidence="8 12" id="KW-0456">Lyase</keyword>
<dbReference type="GO" id="GO:0005829">
    <property type="term" value="C:cytosol"/>
    <property type="evidence" value="ECO:0007669"/>
    <property type="project" value="TreeGrafter"/>
</dbReference>
<comment type="catalytic activity">
    <reaction evidence="1 12">
        <text>beta-D-fructose 1,6-bisphosphate = D-glyceraldehyde 3-phosphate + dihydroxyacetone phosphate</text>
        <dbReference type="Rhea" id="RHEA:14729"/>
        <dbReference type="ChEBI" id="CHEBI:32966"/>
        <dbReference type="ChEBI" id="CHEBI:57642"/>
        <dbReference type="ChEBI" id="CHEBI:59776"/>
        <dbReference type="EC" id="4.1.2.13"/>
    </reaction>
</comment>
<comment type="function">
    <text evidence="12">Catalyzes the aldol condensation of dihydroxyacetone phosphate (DHAP or glycerone-phosphate) with glyceraldehyde 3-phosphate (G3P) to form fructose 1,6-bisphosphate (FBP) in gluconeogenesis and the reverse reaction in glycolysis.</text>
</comment>
<feature type="binding site" evidence="11">
    <location>
        <position position="333"/>
    </location>
    <ligand>
        <name>Zn(2+)</name>
        <dbReference type="ChEBI" id="CHEBI:29105"/>
        <label>1</label>
        <note>catalytic</note>
    </ligand>
</feature>
<feature type="binding site" evidence="11">
    <location>
        <position position="189"/>
    </location>
    <ligand>
        <name>Zn(2+)</name>
        <dbReference type="ChEBI" id="CHEBI:29105"/>
        <label>2</label>
    </ligand>
</feature>
<dbReference type="GO" id="GO:0061621">
    <property type="term" value="P:canonical glycolysis"/>
    <property type="evidence" value="ECO:0007669"/>
    <property type="project" value="EnsemblFungi"/>
</dbReference>
<dbReference type="NCBIfam" id="TIGR01520">
    <property type="entry name" value="FruBisAldo_II_A"/>
    <property type="match status" value="1"/>
</dbReference>
<evidence type="ECO:0000256" key="12">
    <source>
        <dbReference type="RuleBase" id="RU366023"/>
    </source>
</evidence>